<dbReference type="InterPro" id="IPR050263">
    <property type="entry name" value="Bact_Fimbrial_Adh_Pro"/>
</dbReference>
<comment type="similarity">
    <text evidence="2">Belongs to the fimbrial protein family.</text>
</comment>
<evidence type="ECO:0000256" key="1">
    <source>
        <dbReference type="ARBA" id="ARBA00004561"/>
    </source>
</evidence>
<feature type="domain" description="Fimbrial-type adhesion" evidence="5">
    <location>
        <begin position="161"/>
        <end position="302"/>
    </location>
</feature>
<keyword evidence="4" id="KW-0281">Fimbrium</keyword>
<evidence type="ECO:0000313" key="6">
    <source>
        <dbReference type="EMBL" id="HAT3583684.1"/>
    </source>
</evidence>
<name>A0A9P3TBF0_KLUIN</name>
<reference evidence="6" key="1">
    <citation type="journal article" date="2018" name="Genome Biol.">
        <title>SKESA: strategic k-mer extension for scrupulous assemblies.</title>
        <authorList>
            <person name="Souvorov A."/>
            <person name="Agarwala R."/>
            <person name="Lipman D.J."/>
        </authorList>
    </citation>
    <scope>NUCLEOTIDE SEQUENCE</scope>
    <source>
        <strain evidence="6">CAVp300</strain>
    </source>
</reference>
<dbReference type="InterPro" id="IPR036937">
    <property type="entry name" value="Adhesion_dom_fimbrial_sf"/>
</dbReference>
<evidence type="ECO:0000256" key="4">
    <source>
        <dbReference type="ARBA" id="ARBA00023263"/>
    </source>
</evidence>
<dbReference type="SUPFAM" id="SSF49401">
    <property type="entry name" value="Bacterial adhesins"/>
    <property type="match status" value="1"/>
</dbReference>
<comment type="subcellular location">
    <subcellularLocation>
        <location evidence="1">Fimbrium</location>
    </subcellularLocation>
</comment>
<organism evidence="6 7">
    <name type="scientific">Kluyvera intermedia</name>
    <name type="common">Enterobacter intermedius</name>
    <dbReference type="NCBI Taxonomy" id="61648"/>
    <lineage>
        <taxon>Bacteria</taxon>
        <taxon>Pseudomonadati</taxon>
        <taxon>Pseudomonadota</taxon>
        <taxon>Gammaproteobacteria</taxon>
        <taxon>Enterobacterales</taxon>
        <taxon>Enterobacteriaceae</taxon>
        <taxon>Kluyvera</taxon>
    </lineage>
</organism>
<reference evidence="6" key="2">
    <citation type="submission" date="2020-10" db="EMBL/GenBank/DDBJ databases">
        <authorList>
            <consortium name="NCBI Pathogen Detection Project"/>
        </authorList>
    </citation>
    <scope>NUCLEOTIDE SEQUENCE</scope>
    <source>
        <strain evidence="6">CAVp300</strain>
    </source>
</reference>
<dbReference type="Proteomes" id="UP000867740">
    <property type="component" value="Unassembled WGS sequence"/>
</dbReference>
<dbReference type="RefSeq" id="WP_082137101.1">
    <property type="nucleotide sequence ID" value="NZ_CABMNU010000005.1"/>
</dbReference>
<evidence type="ECO:0000259" key="5">
    <source>
        <dbReference type="Pfam" id="PF00419"/>
    </source>
</evidence>
<dbReference type="PANTHER" id="PTHR33420:SF3">
    <property type="entry name" value="FIMBRIAL SUBUNIT ELFA"/>
    <property type="match status" value="1"/>
</dbReference>
<keyword evidence="3" id="KW-0732">Signal</keyword>
<evidence type="ECO:0000313" key="7">
    <source>
        <dbReference type="Proteomes" id="UP000867740"/>
    </source>
</evidence>
<dbReference type="Gene3D" id="2.60.40.1090">
    <property type="entry name" value="Fimbrial-type adhesion domain"/>
    <property type="match status" value="1"/>
</dbReference>
<dbReference type="GO" id="GO:0009289">
    <property type="term" value="C:pilus"/>
    <property type="evidence" value="ECO:0007669"/>
    <property type="project" value="UniProtKB-SubCell"/>
</dbReference>
<dbReference type="Pfam" id="PF00419">
    <property type="entry name" value="Fimbrial"/>
    <property type="match status" value="1"/>
</dbReference>
<dbReference type="PANTHER" id="PTHR33420">
    <property type="entry name" value="FIMBRIAL SUBUNIT ELFA-RELATED"/>
    <property type="match status" value="1"/>
</dbReference>
<sequence length="303" mass="33424">MRIKSVEFVFLFIVAILYPEWATAGACYDEIKYVTAADFISSKTLSAPGRERFTLGDIKGYCSIDIGSYYHDKVYYDGMYSSVSGCNISVTSQSPYCVACSVYSSVPSYSTSARPYANGVFLDCPAGHIQSLPANTTLAQGRMTFQGIDYSRTYAYLKFRLQGEVKAAGTCDVTGVDNSTVRLPSISRADLAGGTGRYTQLSKDFTFTLKCKNQPKINLKFDSLNKMTGVTDDVLANTTTGNDDVGFQIYYKNTPLNFGDNKALMTSTQDNEQLKFTAYYYRKSTGVNAGTITSNAEFIFNYE</sequence>
<dbReference type="EMBL" id="DACSUM010000039">
    <property type="protein sequence ID" value="HAT3583684.1"/>
    <property type="molecule type" value="Genomic_DNA"/>
</dbReference>
<gene>
    <name evidence="6" type="ORF">I8531_004033</name>
</gene>
<dbReference type="InterPro" id="IPR008966">
    <property type="entry name" value="Adhesion_dom_sf"/>
</dbReference>
<evidence type="ECO:0000256" key="2">
    <source>
        <dbReference type="ARBA" id="ARBA00006671"/>
    </source>
</evidence>
<dbReference type="AlphaFoldDB" id="A0A9P3TBF0"/>
<proteinExistence type="inferred from homology"/>
<accession>A0A9P3TBF0</accession>
<comment type="caution">
    <text evidence="6">The sequence shown here is derived from an EMBL/GenBank/DDBJ whole genome shotgun (WGS) entry which is preliminary data.</text>
</comment>
<evidence type="ECO:0000256" key="3">
    <source>
        <dbReference type="ARBA" id="ARBA00022729"/>
    </source>
</evidence>
<protein>
    <submittedName>
        <fullName evidence="6">Fimbrial protein</fullName>
    </submittedName>
</protein>
<dbReference type="GO" id="GO:0043709">
    <property type="term" value="P:cell adhesion involved in single-species biofilm formation"/>
    <property type="evidence" value="ECO:0007669"/>
    <property type="project" value="TreeGrafter"/>
</dbReference>
<dbReference type="InterPro" id="IPR000259">
    <property type="entry name" value="Adhesion_dom_fimbrial"/>
</dbReference>